<evidence type="ECO:0000313" key="11">
    <source>
        <dbReference type="Proteomes" id="UP000734854"/>
    </source>
</evidence>
<dbReference type="GO" id="GO:0046872">
    <property type="term" value="F:metal ion binding"/>
    <property type="evidence" value="ECO:0007669"/>
    <property type="project" value="UniProtKB-KW"/>
</dbReference>
<proteinExistence type="inferred from homology"/>
<dbReference type="GO" id="GO:0004518">
    <property type="term" value="F:nuclease activity"/>
    <property type="evidence" value="ECO:0007669"/>
    <property type="project" value="UniProtKB-KW"/>
</dbReference>
<gene>
    <name evidence="10" type="ORF">ZIOFF_033309</name>
</gene>
<evidence type="ECO:0000256" key="1">
    <source>
        <dbReference type="ARBA" id="ARBA00001968"/>
    </source>
</evidence>
<evidence type="ECO:0000256" key="8">
    <source>
        <dbReference type="SAM" id="MobiDB-lite"/>
    </source>
</evidence>
<keyword evidence="11" id="KW-1185">Reference proteome</keyword>
<evidence type="ECO:0000313" key="10">
    <source>
        <dbReference type="EMBL" id="KAG6507954.1"/>
    </source>
</evidence>
<protein>
    <recommendedName>
        <fullName evidence="9">DDE Tnp4 domain-containing protein</fullName>
    </recommendedName>
</protein>
<feature type="compositionally biased region" description="Basic and acidic residues" evidence="8">
    <location>
        <begin position="227"/>
        <end position="240"/>
    </location>
</feature>
<evidence type="ECO:0000256" key="4">
    <source>
        <dbReference type="ARBA" id="ARBA00022722"/>
    </source>
</evidence>
<dbReference type="InterPro" id="IPR045249">
    <property type="entry name" value="HARBI1-like"/>
</dbReference>
<dbReference type="GO" id="GO:0016787">
    <property type="term" value="F:hydrolase activity"/>
    <property type="evidence" value="ECO:0007669"/>
    <property type="project" value="UniProtKB-KW"/>
</dbReference>
<feature type="region of interest" description="Disordered" evidence="8">
    <location>
        <begin position="219"/>
        <end position="241"/>
    </location>
</feature>
<comment type="cofactor">
    <cofactor evidence="1">
        <name>a divalent metal cation</name>
        <dbReference type="ChEBI" id="CHEBI:60240"/>
    </cofactor>
</comment>
<evidence type="ECO:0000256" key="3">
    <source>
        <dbReference type="ARBA" id="ARBA00006958"/>
    </source>
</evidence>
<keyword evidence="5" id="KW-0479">Metal-binding</keyword>
<comment type="similarity">
    <text evidence="3">Belongs to the HARBI1 family.</text>
</comment>
<dbReference type="Pfam" id="PF13359">
    <property type="entry name" value="DDE_Tnp_4"/>
    <property type="match status" value="1"/>
</dbReference>
<comment type="subcellular location">
    <subcellularLocation>
        <location evidence="2">Nucleus</location>
    </subcellularLocation>
</comment>
<dbReference type="AlphaFoldDB" id="A0A8J5H065"/>
<accession>A0A8J5H065</accession>
<reference evidence="10 11" key="1">
    <citation type="submission" date="2020-08" db="EMBL/GenBank/DDBJ databases">
        <title>Plant Genome Project.</title>
        <authorList>
            <person name="Zhang R.-G."/>
        </authorList>
    </citation>
    <scope>NUCLEOTIDE SEQUENCE [LARGE SCALE GENOMIC DNA]</scope>
    <source>
        <tissue evidence="10">Rhizome</tissue>
    </source>
</reference>
<dbReference type="Proteomes" id="UP000734854">
    <property type="component" value="Unassembled WGS sequence"/>
</dbReference>
<organism evidence="10 11">
    <name type="scientific">Zingiber officinale</name>
    <name type="common">Ginger</name>
    <name type="synonym">Amomum zingiber</name>
    <dbReference type="NCBI Taxonomy" id="94328"/>
    <lineage>
        <taxon>Eukaryota</taxon>
        <taxon>Viridiplantae</taxon>
        <taxon>Streptophyta</taxon>
        <taxon>Embryophyta</taxon>
        <taxon>Tracheophyta</taxon>
        <taxon>Spermatophyta</taxon>
        <taxon>Magnoliopsida</taxon>
        <taxon>Liliopsida</taxon>
        <taxon>Zingiberales</taxon>
        <taxon>Zingiberaceae</taxon>
        <taxon>Zingiber</taxon>
    </lineage>
</organism>
<dbReference type="GO" id="GO:0005634">
    <property type="term" value="C:nucleus"/>
    <property type="evidence" value="ECO:0007669"/>
    <property type="project" value="UniProtKB-SubCell"/>
</dbReference>
<sequence length="257" mass="29925">MSKQLQKWRQRDEAKGRALYTVEDGIVKFRGRLLDCVDALDGIHIRVKVSDVDAPRYRGRKDWPTTNVLVGCSFDLKFIYVLAGWEGIASNSRNIKNALSRRDKLIIPHGKYYLVDSGFMLKRDLITPYREIHYHLKEYSRCDPTNVKELFNLRHESLRSAIERAFGVLKKRFPIITSGTELHYEIDIRTDIILTCCILHNFLMGVDPNERSINEVDRELSATSNDEVSHNERQDDDRRQGSMIRDNIANVVVRLQY</sequence>
<evidence type="ECO:0000259" key="9">
    <source>
        <dbReference type="Pfam" id="PF13359"/>
    </source>
</evidence>
<dbReference type="PANTHER" id="PTHR22930">
    <property type="match status" value="1"/>
</dbReference>
<evidence type="ECO:0000256" key="7">
    <source>
        <dbReference type="ARBA" id="ARBA00023242"/>
    </source>
</evidence>
<name>A0A8J5H065_ZINOF</name>
<dbReference type="PANTHER" id="PTHR22930:SF268">
    <property type="entry name" value="NUCLEASE HARBI1"/>
    <property type="match status" value="1"/>
</dbReference>
<keyword evidence="4" id="KW-0540">Nuclease</keyword>
<evidence type="ECO:0000256" key="6">
    <source>
        <dbReference type="ARBA" id="ARBA00022801"/>
    </source>
</evidence>
<keyword evidence="7" id="KW-0539">Nucleus</keyword>
<feature type="domain" description="DDE Tnp4" evidence="9">
    <location>
        <begin position="40"/>
        <end position="201"/>
    </location>
</feature>
<dbReference type="EMBL" id="JACMSC010000009">
    <property type="protein sequence ID" value="KAG6507954.1"/>
    <property type="molecule type" value="Genomic_DNA"/>
</dbReference>
<comment type="caution">
    <text evidence="10">The sequence shown here is derived from an EMBL/GenBank/DDBJ whole genome shotgun (WGS) entry which is preliminary data.</text>
</comment>
<evidence type="ECO:0000256" key="5">
    <source>
        <dbReference type="ARBA" id="ARBA00022723"/>
    </source>
</evidence>
<keyword evidence="6" id="KW-0378">Hydrolase</keyword>
<dbReference type="InterPro" id="IPR027806">
    <property type="entry name" value="HARBI1_dom"/>
</dbReference>
<evidence type="ECO:0000256" key="2">
    <source>
        <dbReference type="ARBA" id="ARBA00004123"/>
    </source>
</evidence>